<dbReference type="GO" id="GO:0003676">
    <property type="term" value="F:nucleic acid binding"/>
    <property type="evidence" value="ECO:0007669"/>
    <property type="project" value="InterPro"/>
</dbReference>
<proteinExistence type="predicted"/>
<dbReference type="OrthoDB" id="1906820at2759"/>
<dbReference type="CDD" id="cd06222">
    <property type="entry name" value="RNase_H_like"/>
    <property type="match status" value="1"/>
</dbReference>
<dbReference type="InterPro" id="IPR012337">
    <property type="entry name" value="RNaseH-like_sf"/>
</dbReference>
<dbReference type="EMBL" id="JAMYWD010000001">
    <property type="protein sequence ID" value="KAJ4981483.1"/>
    <property type="molecule type" value="Genomic_DNA"/>
</dbReference>
<name>A0A9Q0L2U3_9MAGN</name>
<sequence>MPPPTNYFKLNIDAAMDATNHRAGIGVVLRNSLGFPVLACSIPSHFSDVLLGEALAVRAGLNLVLQYGYRNLVVESDCLELINLLTGPSNVAQTYVQDIVTDISVLGGQAQDLSFCFSPRSANSVAHSLARRAMTCSRAVIWPISSLWLIQLCNLDAVVAPVLSNE</sequence>
<dbReference type="Gene3D" id="3.30.420.10">
    <property type="entry name" value="Ribonuclease H-like superfamily/Ribonuclease H"/>
    <property type="match status" value="1"/>
</dbReference>
<dbReference type="InterPro" id="IPR052929">
    <property type="entry name" value="RNase_H-like_EbsB-rel"/>
</dbReference>
<reference evidence="2" key="1">
    <citation type="journal article" date="2023" name="Plant J.">
        <title>The genome of the king protea, Protea cynaroides.</title>
        <authorList>
            <person name="Chang J."/>
            <person name="Duong T.A."/>
            <person name="Schoeman C."/>
            <person name="Ma X."/>
            <person name="Roodt D."/>
            <person name="Barker N."/>
            <person name="Li Z."/>
            <person name="Van de Peer Y."/>
            <person name="Mizrachi E."/>
        </authorList>
    </citation>
    <scope>NUCLEOTIDE SEQUENCE</scope>
    <source>
        <tissue evidence="2">Young leaves</tissue>
    </source>
</reference>
<dbReference type="InterPro" id="IPR002156">
    <property type="entry name" value="RNaseH_domain"/>
</dbReference>
<feature type="domain" description="RNase H type-1" evidence="1">
    <location>
        <begin position="11"/>
        <end position="133"/>
    </location>
</feature>
<dbReference type="InterPro" id="IPR036397">
    <property type="entry name" value="RNaseH_sf"/>
</dbReference>
<organism evidence="2 3">
    <name type="scientific">Protea cynaroides</name>
    <dbReference type="NCBI Taxonomy" id="273540"/>
    <lineage>
        <taxon>Eukaryota</taxon>
        <taxon>Viridiplantae</taxon>
        <taxon>Streptophyta</taxon>
        <taxon>Embryophyta</taxon>
        <taxon>Tracheophyta</taxon>
        <taxon>Spermatophyta</taxon>
        <taxon>Magnoliopsida</taxon>
        <taxon>Proteales</taxon>
        <taxon>Proteaceae</taxon>
        <taxon>Protea</taxon>
    </lineage>
</organism>
<evidence type="ECO:0000313" key="3">
    <source>
        <dbReference type="Proteomes" id="UP001141806"/>
    </source>
</evidence>
<dbReference type="InterPro" id="IPR044730">
    <property type="entry name" value="RNase_H-like_dom_plant"/>
</dbReference>
<gene>
    <name evidence="2" type="ORF">NE237_032320</name>
</gene>
<keyword evidence="3" id="KW-1185">Reference proteome</keyword>
<dbReference type="PANTHER" id="PTHR47074">
    <property type="entry name" value="BNAC02G40300D PROTEIN"/>
    <property type="match status" value="1"/>
</dbReference>
<dbReference type="AlphaFoldDB" id="A0A9Q0L2U3"/>
<dbReference type="Pfam" id="PF13456">
    <property type="entry name" value="RVT_3"/>
    <property type="match status" value="1"/>
</dbReference>
<comment type="caution">
    <text evidence="2">The sequence shown here is derived from an EMBL/GenBank/DDBJ whole genome shotgun (WGS) entry which is preliminary data.</text>
</comment>
<dbReference type="Proteomes" id="UP001141806">
    <property type="component" value="Unassembled WGS sequence"/>
</dbReference>
<dbReference type="GO" id="GO:0004523">
    <property type="term" value="F:RNA-DNA hybrid ribonuclease activity"/>
    <property type="evidence" value="ECO:0007669"/>
    <property type="project" value="InterPro"/>
</dbReference>
<dbReference type="SUPFAM" id="SSF53098">
    <property type="entry name" value="Ribonuclease H-like"/>
    <property type="match status" value="1"/>
</dbReference>
<protein>
    <recommendedName>
        <fullName evidence="1">RNase H type-1 domain-containing protein</fullName>
    </recommendedName>
</protein>
<dbReference type="PANTHER" id="PTHR47074:SF11">
    <property type="entry name" value="REVERSE TRANSCRIPTASE-LIKE PROTEIN"/>
    <property type="match status" value="1"/>
</dbReference>
<evidence type="ECO:0000259" key="1">
    <source>
        <dbReference type="Pfam" id="PF13456"/>
    </source>
</evidence>
<accession>A0A9Q0L2U3</accession>
<evidence type="ECO:0000313" key="2">
    <source>
        <dbReference type="EMBL" id="KAJ4981483.1"/>
    </source>
</evidence>